<keyword evidence="1" id="KW-0732">Signal</keyword>
<accession>A0ABW4R6Z6</accession>
<reference evidence="3" key="1">
    <citation type="journal article" date="2019" name="Int. J. Syst. Evol. Microbiol.">
        <title>The Global Catalogue of Microorganisms (GCM) 10K type strain sequencing project: providing services to taxonomists for standard genome sequencing and annotation.</title>
        <authorList>
            <consortium name="The Broad Institute Genomics Platform"/>
            <consortium name="The Broad Institute Genome Sequencing Center for Infectious Disease"/>
            <person name="Wu L."/>
            <person name="Ma J."/>
        </authorList>
    </citation>
    <scope>NUCLEOTIDE SEQUENCE [LARGE SCALE GENOMIC DNA]</scope>
    <source>
        <strain evidence="3">CCUG 56029</strain>
    </source>
</reference>
<keyword evidence="3" id="KW-1185">Reference proteome</keyword>
<comment type="caution">
    <text evidence="2">The sequence shown here is derived from an EMBL/GenBank/DDBJ whole genome shotgun (WGS) entry which is preliminary data.</text>
</comment>
<sequence length="113" mass="12112">MTRRRHLCAIAGLTVLAAVGLAGCGPVPVEQAERQCLDTADRATGPRGKVGIGMSTDGHRTRVGTGLSFEISSDYVMGRDPADAFNRCVLNRSGRMPTRPLYEQPGWRGQGAR</sequence>
<protein>
    <recommendedName>
        <fullName evidence="4">Lipoprotein</fullName>
    </recommendedName>
</protein>
<feature type="signal peptide" evidence="1">
    <location>
        <begin position="1"/>
        <end position="24"/>
    </location>
</feature>
<proteinExistence type="predicted"/>
<dbReference type="RefSeq" id="WP_379142296.1">
    <property type="nucleotide sequence ID" value="NZ_JBHUEN010000022.1"/>
</dbReference>
<evidence type="ECO:0000256" key="1">
    <source>
        <dbReference type="SAM" id="SignalP"/>
    </source>
</evidence>
<evidence type="ECO:0000313" key="3">
    <source>
        <dbReference type="Proteomes" id="UP001597213"/>
    </source>
</evidence>
<name>A0ABW4R6Z6_9RHOB</name>
<evidence type="ECO:0000313" key="2">
    <source>
        <dbReference type="EMBL" id="MFD1881994.1"/>
    </source>
</evidence>
<gene>
    <name evidence="2" type="ORF">ACFSCT_09720</name>
</gene>
<feature type="chain" id="PRO_5046833537" description="Lipoprotein" evidence="1">
    <location>
        <begin position="25"/>
        <end position="113"/>
    </location>
</feature>
<dbReference type="PROSITE" id="PS51257">
    <property type="entry name" value="PROKAR_LIPOPROTEIN"/>
    <property type="match status" value="1"/>
</dbReference>
<dbReference type="EMBL" id="JBHUEN010000022">
    <property type="protein sequence ID" value="MFD1881994.1"/>
    <property type="molecule type" value="Genomic_DNA"/>
</dbReference>
<organism evidence="2 3">
    <name type="scientific">Paracoccus pacificus</name>
    <dbReference type="NCBI Taxonomy" id="1463598"/>
    <lineage>
        <taxon>Bacteria</taxon>
        <taxon>Pseudomonadati</taxon>
        <taxon>Pseudomonadota</taxon>
        <taxon>Alphaproteobacteria</taxon>
        <taxon>Rhodobacterales</taxon>
        <taxon>Paracoccaceae</taxon>
        <taxon>Paracoccus</taxon>
    </lineage>
</organism>
<dbReference type="Proteomes" id="UP001597213">
    <property type="component" value="Unassembled WGS sequence"/>
</dbReference>
<evidence type="ECO:0008006" key="4">
    <source>
        <dbReference type="Google" id="ProtNLM"/>
    </source>
</evidence>